<sequence>MQETQIELTEWFDQATHPEAVEMMQDDSIVPFGTALWAV</sequence>
<protein>
    <recommendedName>
        <fullName evidence="3">Mercuric reductase</fullName>
    </recommendedName>
</protein>
<name>A0A4R8L506_9BURK</name>
<organism evidence="1 2">
    <name type="scientific">Paraburkholderia rhizosphaerae</name>
    <dbReference type="NCBI Taxonomy" id="480658"/>
    <lineage>
        <taxon>Bacteria</taxon>
        <taxon>Pseudomonadati</taxon>
        <taxon>Pseudomonadota</taxon>
        <taxon>Betaproteobacteria</taxon>
        <taxon>Burkholderiales</taxon>
        <taxon>Burkholderiaceae</taxon>
        <taxon>Paraburkholderia</taxon>
    </lineage>
</organism>
<evidence type="ECO:0000313" key="2">
    <source>
        <dbReference type="Proteomes" id="UP000295509"/>
    </source>
</evidence>
<accession>A0A4R8L506</accession>
<proteinExistence type="predicted"/>
<keyword evidence="2" id="KW-1185">Reference proteome</keyword>
<evidence type="ECO:0008006" key="3">
    <source>
        <dbReference type="Google" id="ProtNLM"/>
    </source>
</evidence>
<dbReference type="EMBL" id="SORE01000036">
    <property type="protein sequence ID" value="TDY37712.1"/>
    <property type="molecule type" value="Genomic_DNA"/>
</dbReference>
<comment type="caution">
    <text evidence="1">The sequence shown here is derived from an EMBL/GenBank/DDBJ whole genome shotgun (WGS) entry which is preliminary data.</text>
</comment>
<dbReference type="AlphaFoldDB" id="A0A4R8L506"/>
<reference evidence="1 2" key="1">
    <citation type="submission" date="2019-03" db="EMBL/GenBank/DDBJ databases">
        <title>Genomic Encyclopedia of Type Strains, Phase III (KMG-III): the genomes of soil and plant-associated and newly described type strains.</title>
        <authorList>
            <person name="Whitman W."/>
        </authorList>
    </citation>
    <scope>NUCLEOTIDE SEQUENCE [LARGE SCALE GENOMIC DNA]</scope>
    <source>
        <strain evidence="1 2">LMG 29544</strain>
    </source>
</reference>
<dbReference type="Proteomes" id="UP000295509">
    <property type="component" value="Unassembled WGS sequence"/>
</dbReference>
<evidence type="ECO:0000313" key="1">
    <source>
        <dbReference type="EMBL" id="TDY37712.1"/>
    </source>
</evidence>
<gene>
    <name evidence="1" type="ORF">BX592_13622</name>
</gene>